<dbReference type="GO" id="GO:1990904">
    <property type="term" value="C:ribonucleoprotein complex"/>
    <property type="evidence" value="ECO:0007669"/>
    <property type="project" value="UniProtKB-KW"/>
</dbReference>
<dbReference type="RefSeq" id="XP_007914947.1">
    <property type="nucleotide sequence ID" value="XM_007916756.1"/>
</dbReference>
<evidence type="ECO:0000256" key="4">
    <source>
        <dbReference type="SAM" id="MobiDB-lite"/>
    </source>
</evidence>
<evidence type="ECO:0000313" key="6">
    <source>
        <dbReference type="EMBL" id="EOO00280.1"/>
    </source>
</evidence>
<dbReference type="OrthoDB" id="30195at2759"/>
<sequence>MSSKRKTPIKLAAPAVKQSAKTPSRTRIDETRTTVALSDALQTASPGTAETIEISSDSESDYDDLSDAEGEKTSAKAAQPKHLSQRTQQPTPDDTARSIPKSRDVDMLDPSQAEDSDEEPSAPTFGDLIRNHETIDVTSQTVDVSSHTPVASGALTIATPKSLAPPSLASLGTVLSQALRTDDIDLLESCLHTTDLNTVRSTIQRLDSNLAGVLLTKLASRMHRRPGRAHTLMSWVQWTLVAHGGALASQPDIQKRLSELNRVLEERSRGLTSLLALKGKLDMLEAQMTLRRTNRTRRSHGRGAIDSDEDDLDEDDEDGVIYVEGEEDDANRTNGIFSGRRDFEDDEFPAVNGAGANSEDDSEDEDEDDMDVDLDLAEESLDEDEVDHDDVEESGEEDESEPEAAAPPAKVQKKAAAAFSKRR</sequence>
<evidence type="ECO:0000313" key="7">
    <source>
        <dbReference type="Proteomes" id="UP000014074"/>
    </source>
</evidence>
<dbReference type="Pfam" id="PF04003">
    <property type="entry name" value="Utp12"/>
    <property type="match status" value="1"/>
</dbReference>
<dbReference type="EMBL" id="KB933100">
    <property type="protein sequence ID" value="EOO00280.1"/>
    <property type="molecule type" value="Genomic_DNA"/>
</dbReference>
<dbReference type="InterPro" id="IPR007148">
    <property type="entry name" value="SSU_processome_Utp12"/>
</dbReference>
<feature type="region of interest" description="Disordered" evidence="4">
    <location>
        <begin position="292"/>
        <end position="423"/>
    </location>
</feature>
<evidence type="ECO:0000259" key="5">
    <source>
        <dbReference type="Pfam" id="PF04003"/>
    </source>
</evidence>
<dbReference type="InterPro" id="IPR052414">
    <property type="entry name" value="U3_snoRNA-assoc_WDR"/>
</dbReference>
<feature type="compositionally biased region" description="Acidic residues" evidence="4">
    <location>
        <begin position="306"/>
        <end position="329"/>
    </location>
</feature>
<feature type="domain" description="Small-subunit processome Utp12" evidence="5">
    <location>
        <begin position="185"/>
        <end position="285"/>
    </location>
</feature>
<dbReference type="PANTHER" id="PTHR44267">
    <property type="entry name" value="WD REPEAT-CONTAINING PROTEIN 43"/>
    <property type="match status" value="1"/>
</dbReference>
<dbReference type="GeneID" id="19324683"/>
<dbReference type="Proteomes" id="UP000014074">
    <property type="component" value="Unassembled WGS sequence"/>
</dbReference>
<evidence type="ECO:0000256" key="3">
    <source>
        <dbReference type="ARBA" id="ARBA00038335"/>
    </source>
</evidence>
<organism evidence="6 7">
    <name type="scientific">Phaeoacremonium minimum (strain UCR-PA7)</name>
    <name type="common">Esca disease fungus</name>
    <name type="synonym">Togninia minima</name>
    <dbReference type="NCBI Taxonomy" id="1286976"/>
    <lineage>
        <taxon>Eukaryota</taxon>
        <taxon>Fungi</taxon>
        <taxon>Dikarya</taxon>
        <taxon>Ascomycota</taxon>
        <taxon>Pezizomycotina</taxon>
        <taxon>Sordariomycetes</taxon>
        <taxon>Sordariomycetidae</taxon>
        <taxon>Togniniales</taxon>
        <taxon>Togniniaceae</taxon>
        <taxon>Phaeoacremonium</taxon>
    </lineage>
</organism>
<keyword evidence="6" id="KW-0687">Ribonucleoprotein</keyword>
<dbReference type="KEGG" id="tmn:UCRPA7_4251"/>
<dbReference type="AlphaFoldDB" id="R8BLW6"/>
<accession>R8BLW6</accession>
<comment type="similarity">
    <text evidence="3">Belongs to the UTP5 family.</text>
</comment>
<feature type="compositionally biased region" description="Acidic residues" evidence="4">
    <location>
        <begin position="56"/>
        <end position="68"/>
    </location>
</feature>
<feature type="compositionally biased region" description="Acidic residues" evidence="4">
    <location>
        <begin position="358"/>
        <end position="402"/>
    </location>
</feature>
<reference evidence="7" key="1">
    <citation type="journal article" date="2013" name="Genome Announc.">
        <title>Draft genome sequence of the ascomycete Phaeoacremonium aleophilum strain UCR-PA7, a causal agent of the esca disease complex in grapevines.</title>
        <authorList>
            <person name="Blanco-Ulate B."/>
            <person name="Rolshausen P."/>
            <person name="Cantu D."/>
        </authorList>
    </citation>
    <scope>NUCLEOTIDE SEQUENCE [LARGE SCALE GENOMIC DNA]</scope>
    <source>
        <strain evidence="7">UCR-PA7</strain>
    </source>
</reference>
<evidence type="ECO:0000256" key="2">
    <source>
        <dbReference type="ARBA" id="ARBA00023242"/>
    </source>
</evidence>
<feature type="compositionally biased region" description="Polar residues" evidence="4">
    <location>
        <begin position="33"/>
        <end position="48"/>
    </location>
</feature>
<evidence type="ECO:0000256" key="1">
    <source>
        <dbReference type="ARBA" id="ARBA00004123"/>
    </source>
</evidence>
<keyword evidence="2" id="KW-0539">Nucleus</keyword>
<dbReference type="PANTHER" id="PTHR44267:SF1">
    <property type="entry name" value="WD REPEAT-CONTAINING PROTEIN 43"/>
    <property type="match status" value="1"/>
</dbReference>
<gene>
    <name evidence="6" type="ORF">UCRPA7_4251</name>
</gene>
<feature type="compositionally biased region" description="Basic residues" evidence="4">
    <location>
        <begin position="292"/>
        <end position="301"/>
    </location>
</feature>
<protein>
    <submittedName>
        <fullName evidence="6">Putative small nucleolar ribonucleoprotein complex component protein</fullName>
    </submittedName>
</protein>
<dbReference type="HOGENOM" id="CLU_038849_0_0_1"/>
<feature type="region of interest" description="Disordered" evidence="4">
    <location>
        <begin position="1"/>
        <end position="128"/>
    </location>
</feature>
<proteinExistence type="inferred from homology"/>
<dbReference type="eggNOG" id="KOG4547">
    <property type="taxonomic scope" value="Eukaryota"/>
</dbReference>
<feature type="compositionally biased region" description="Low complexity" evidence="4">
    <location>
        <begin position="403"/>
        <end position="423"/>
    </location>
</feature>
<dbReference type="GO" id="GO:0000462">
    <property type="term" value="P:maturation of SSU-rRNA from tricistronic rRNA transcript (SSU-rRNA, 5.8S rRNA, LSU-rRNA)"/>
    <property type="evidence" value="ECO:0007669"/>
    <property type="project" value="TreeGrafter"/>
</dbReference>
<keyword evidence="7" id="KW-1185">Reference proteome</keyword>
<name>R8BLW6_PHAM7</name>
<comment type="subcellular location">
    <subcellularLocation>
        <location evidence="1">Nucleus</location>
    </subcellularLocation>
</comment>
<dbReference type="GO" id="GO:0005730">
    <property type="term" value="C:nucleolus"/>
    <property type="evidence" value="ECO:0007669"/>
    <property type="project" value="TreeGrafter"/>
</dbReference>